<proteinExistence type="predicted"/>
<name>W9RX32_9ROSA</name>
<keyword evidence="1" id="KW-1133">Transmembrane helix</keyword>
<feature type="transmembrane region" description="Helical" evidence="1">
    <location>
        <begin position="6"/>
        <end position="26"/>
    </location>
</feature>
<evidence type="ECO:0000256" key="1">
    <source>
        <dbReference type="SAM" id="Phobius"/>
    </source>
</evidence>
<dbReference type="AlphaFoldDB" id="W9RX32"/>
<keyword evidence="3" id="KW-1185">Reference proteome</keyword>
<keyword evidence="1" id="KW-0472">Membrane</keyword>
<evidence type="ECO:0000313" key="2">
    <source>
        <dbReference type="EMBL" id="EXC16240.1"/>
    </source>
</evidence>
<sequence length="90" mass="10493">MSTIWLLYMVIVAALWFFFPILLLNYKCIGHGGLGLRKEVKEIHNLIKERFIHGGCKILSSTHSHHKSCKEDRPARFTWAMKEKRAVVLK</sequence>
<dbReference type="EMBL" id="KE345789">
    <property type="protein sequence ID" value="EXC16240.1"/>
    <property type="molecule type" value="Genomic_DNA"/>
</dbReference>
<keyword evidence="1" id="KW-0812">Transmembrane</keyword>
<dbReference type="Proteomes" id="UP000030645">
    <property type="component" value="Unassembled WGS sequence"/>
</dbReference>
<accession>W9RX32</accession>
<gene>
    <name evidence="2" type="ORF">L484_024413</name>
</gene>
<organism evidence="2 3">
    <name type="scientific">Morus notabilis</name>
    <dbReference type="NCBI Taxonomy" id="981085"/>
    <lineage>
        <taxon>Eukaryota</taxon>
        <taxon>Viridiplantae</taxon>
        <taxon>Streptophyta</taxon>
        <taxon>Embryophyta</taxon>
        <taxon>Tracheophyta</taxon>
        <taxon>Spermatophyta</taxon>
        <taxon>Magnoliopsida</taxon>
        <taxon>eudicotyledons</taxon>
        <taxon>Gunneridae</taxon>
        <taxon>Pentapetalae</taxon>
        <taxon>rosids</taxon>
        <taxon>fabids</taxon>
        <taxon>Rosales</taxon>
        <taxon>Moraceae</taxon>
        <taxon>Moreae</taxon>
        <taxon>Morus</taxon>
    </lineage>
</organism>
<evidence type="ECO:0008006" key="4">
    <source>
        <dbReference type="Google" id="ProtNLM"/>
    </source>
</evidence>
<protein>
    <recommendedName>
        <fullName evidence="4">Transmembrane protein</fullName>
    </recommendedName>
</protein>
<evidence type="ECO:0000313" key="3">
    <source>
        <dbReference type="Proteomes" id="UP000030645"/>
    </source>
</evidence>
<reference evidence="3" key="1">
    <citation type="submission" date="2013-01" db="EMBL/GenBank/DDBJ databases">
        <title>Draft Genome Sequence of a Mulberry Tree, Morus notabilis C.K. Schneid.</title>
        <authorList>
            <person name="He N."/>
            <person name="Zhao S."/>
        </authorList>
    </citation>
    <scope>NUCLEOTIDE SEQUENCE</scope>
</reference>